<evidence type="ECO:0000313" key="1">
    <source>
        <dbReference type="EMBL" id="MCD5311077.1"/>
    </source>
</evidence>
<dbReference type="GO" id="GO:0003824">
    <property type="term" value="F:catalytic activity"/>
    <property type="evidence" value="ECO:0007669"/>
    <property type="project" value="UniProtKB-ARBA"/>
</dbReference>
<name>A0A9X1N9X9_9ACTN</name>
<keyword evidence="2" id="KW-1185">Reference proteome</keyword>
<dbReference type="Gene3D" id="1.20.58.1300">
    <property type="match status" value="1"/>
</dbReference>
<organism evidence="1 2">
    <name type="scientific">Kineosporia babensis</name>
    <dbReference type="NCBI Taxonomy" id="499548"/>
    <lineage>
        <taxon>Bacteria</taxon>
        <taxon>Bacillati</taxon>
        <taxon>Actinomycetota</taxon>
        <taxon>Actinomycetes</taxon>
        <taxon>Kineosporiales</taxon>
        <taxon>Kineosporiaceae</taxon>
        <taxon>Kineosporia</taxon>
    </lineage>
</organism>
<gene>
    <name evidence="1" type="ORF">LR394_09230</name>
</gene>
<dbReference type="RefSeq" id="WP_231440256.1">
    <property type="nucleotide sequence ID" value="NZ_JAJOMB010000004.1"/>
</dbReference>
<dbReference type="Pfam" id="PF00378">
    <property type="entry name" value="ECH_1"/>
    <property type="match status" value="1"/>
</dbReference>
<dbReference type="PANTHER" id="PTHR11941:SF54">
    <property type="entry name" value="ENOYL-COA HYDRATASE, MITOCHONDRIAL"/>
    <property type="match status" value="1"/>
</dbReference>
<sequence length="410" mass="44673">MSAGYVEAGRKLIDALIGQDQAEARLLRHRFLAEYAEQVYAELTDNGREFLRVDELTAQAAELLPGLVPAKDELEQEYSLPQAEKKGLEADHGIFFGSLLRLAGPGAHLTEAMRRPTTRALSLLPGFRSTGQVDLGIVQVHRNGDVGEVTVANTSALNAEDDRLVAALEVAVDLVLLDDSVQVGVMRGGVMSHPRYAGRRVFSAGINLTALYQGEITFNGFFMARELGYINKIYRGLSTSGQSWAPTPIEKPWVAAVDSFAIGGGAQIALVFDRVIAEEGAYFTLPALREGIIPGLANLRLPRVAGGRIARQCIFADRRIDASSPDGQWFCDDVVRAENMDAAVVSAAERLADPAVPANRRVLHQHEEPAAVFRAYLADYAVEQSRRLVSPDLITTLERTWISRRAAKPA</sequence>
<dbReference type="SUPFAM" id="SSF52096">
    <property type="entry name" value="ClpP/crotonase"/>
    <property type="match status" value="1"/>
</dbReference>
<protein>
    <submittedName>
        <fullName evidence="1">Enoyl-CoA hydratase/isomerase family protein</fullName>
    </submittedName>
</protein>
<dbReference type="Gene3D" id="3.90.226.10">
    <property type="entry name" value="2-enoyl-CoA Hydratase, Chain A, domain 1"/>
    <property type="match status" value="1"/>
</dbReference>
<dbReference type="EMBL" id="JAJOMB010000004">
    <property type="protein sequence ID" value="MCD5311077.1"/>
    <property type="molecule type" value="Genomic_DNA"/>
</dbReference>
<dbReference type="Proteomes" id="UP001138997">
    <property type="component" value="Unassembled WGS sequence"/>
</dbReference>
<comment type="caution">
    <text evidence="1">The sequence shown here is derived from an EMBL/GenBank/DDBJ whole genome shotgun (WGS) entry which is preliminary data.</text>
</comment>
<dbReference type="AlphaFoldDB" id="A0A9X1N9X9"/>
<accession>A0A9X1N9X9</accession>
<evidence type="ECO:0000313" key="2">
    <source>
        <dbReference type="Proteomes" id="UP001138997"/>
    </source>
</evidence>
<dbReference type="InterPro" id="IPR029045">
    <property type="entry name" value="ClpP/crotonase-like_dom_sf"/>
</dbReference>
<dbReference type="CDD" id="cd06558">
    <property type="entry name" value="crotonase-like"/>
    <property type="match status" value="1"/>
</dbReference>
<dbReference type="PANTHER" id="PTHR11941">
    <property type="entry name" value="ENOYL-COA HYDRATASE-RELATED"/>
    <property type="match status" value="1"/>
</dbReference>
<dbReference type="GO" id="GO:0006635">
    <property type="term" value="P:fatty acid beta-oxidation"/>
    <property type="evidence" value="ECO:0007669"/>
    <property type="project" value="TreeGrafter"/>
</dbReference>
<proteinExistence type="predicted"/>
<reference evidence="1" key="1">
    <citation type="submission" date="2021-11" db="EMBL/GenBank/DDBJ databases">
        <title>Streptomyces corallinus and Kineosporia corallina sp. nov., two new coral-derived marine actinobacteria.</title>
        <authorList>
            <person name="Buangrab K."/>
            <person name="Sutthacheep M."/>
            <person name="Yeemin T."/>
            <person name="Harunari E."/>
            <person name="Igarashi Y."/>
            <person name="Sripreechasak P."/>
            <person name="Kanchanasin P."/>
            <person name="Tanasupawat S."/>
            <person name="Phongsopitanun W."/>
        </authorList>
    </citation>
    <scope>NUCLEOTIDE SEQUENCE</scope>
    <source>
        <strain evidence="1">JCM 31032</strain>
    </source>
</reference>
<dbReference type="InterPro" id="IPR001753">
    <property type="entry name" value="Enoyl-CoA_hydra/iso"/>
</dbReference>